<gene>
    <name evidence="2" type="ORF">SAMN05421807_11016</name>
</gene>
<dbReference type="EMBL" id="FQXD01000010">
    <property type="protein sequence ID" value="SHH63362.1"/>
    <property type="molecule type" value="Genomic_DNA"/>
</dbReference>
<reference evidence="3" key="1">
    <citation type="submission" date="2016-11" db="EMBL/GenBank/DDBJ databases">
        <authorList>
            <person name="Varghese N."/>
            <person name="Submissions S."/>
        </authorList>
    </citation>
    <scope>NUCLEOTIDE SEQUENCE [LARGE SCALE GENOMIC DNA]</scope>
    <source>
        <strain evidence="3">CGMCC 1.6496</strain>
    </source>
</reference>
<evidence type="ECO:0000313" key="3">
    <source>
        <dbReference type="Proteomes" id="UP000184079"/>
    </source>
</evidence>
<dbReference type="OrthoDB" id="48766at2"/>
<proteinExistence type="predicted"/>
<feature type="domain" description="DUF1659" evidence="1">
    <location>
        <begin position="3"/>
        <end position="73"/>
    </location>
</feature>
<dbReference type="Proteomes" id="UP000184079">
    <property type="component" value="Unassembled WGS sequence"/>
</dbReference>
<dbReference type="RefSeq" id="WP_073009518.1">
    <property type="nucleotide sequence ID" value="NZ_FQXD01000010.1"/>
</dbReference>
<dbReference type="InterPro" id="IPR012454">
    <property type="entry name" value="DUF1659"/>
</dbReference>
<evidence type="ECO:0000259" key="1">
    <source>
        <dbReference type="Pfam" id="PF07872"/>
    </source>
</evidence>
<keyword evidence="3" id="KW-1185">Reference proteome</keyword>
<sequence length="74" mass="8044">MAIATLMDSSLRLEFDNGIDGNSGKQLTKAKSFNNVKTTATPEQLYTVAQAIVGLQQLSLLSIERKDSSNIVEE</sequence>
<name>A0A1M5UJV6_9BACI</name>
<organism evidence="2 3">
    <name type="scientific">Virgibacillus chiguensis</name>
    <dbReference type="NCBI Taxonomy" id="411959"/>
    <lineage>
        <taxon>Bacteria</taxon>
        <taxon>Bacillati</taxon>
        <taxon>Bacillota</taxon>
        <taxon>Bacilli</taxon>
        <taxon>Bacillales</taxon>
        <taxon>Bacillaceae</taxon>
        <taxon>Virgibacillus</taxon>
    </lineage>
</organism>
<accession>A0A1M5UJV6</accession>
<evidence type="ECO:0000313" key="2">
    <source>
        <dbReference type="EMBL" id="SHH63362.1"/>
    </source>
</evidence>
<dbReference type="AlphaFoldDB" id="A0A1M5UJV6"/>
<protein>
    <recommendedName>
        <fullName evidence="1">DUF1659 domain-containing protein</fullName>
    </recommendedName>
</protein>
<dbReference type="Pfam" id="PF07872">
    <property type="entry name" value="DUF1659"/>
    <property type="match status" value="1"/>
</dbReference>